<dbReference type="PATRIC" id="fig|1727163.4.peg.902"/>
<dbReference type="OrthoDB" id="1246242at2"/>
<organism evidence="2 3">
    <name type="scientific">Algoriphagus sanaruensis</name>
    <dbReference type="NCBI Taxonomy" id="1727163"/>
    <lineage>
        <taxon>Bacteria</taxon>
        <taxon>Pseudomonadati</taxon>
        <taxon>Bacteroidota</taxon>
        <taxon>Cytophagia</taxon>
        <taxon>Cytophagales</taxon>
        <taxon>Cyclobacteriaceae</taxon>
        <taxon>Algoriphagus</taxon>
    </lineage>
</organism>
<dbReference type="KEGG" id="alm:AO498_04340"/>
<accession>A0A142EKG7</accession>
<name>A0A142EKG7_9BACT</name>
<dbReference type="RefSeq" id="WP_067544144.1">
    <property type="nucleotide sequence ID" value="NZ_CP012836.1"/>
</dbReference>
<dbReference type="Gene3D" id="3.40.50.1110">
    <property type="entry name" value="SGNH hydrolase"/>
    <property type="match status" value="1"/>
</dbReference>
<dbReference type="EMBL" id="CP012836">
    <property type="protein sequence ID" value="AMQ55622.1"/>
    <property type="molecule type" value="Genomic_DNA"/>
</dbReference>
<evidence type="ECO:0000313" key="3">
    <source>
        <dbReference type="Proteomes" id="UP000073816"/>
    </source>
</evidence>
<dbReference type="SUPFAM" id="SSF52266">
    <property type="entry name" value="SGNH hydrolase"/>
    <property type="match status" value="1"/>
</dbReference>
<proteinExistence type="predicted"/>
<dbReference type="Proteomes" id="UP000073816">
    <property type="component" value="Chromosome"/>
</dbReference>
<sequence length="276" mass="31603">MKKPILLLSFFLILFAFKPKPITWVAIGDSITYLNDHPEETGNRITKGYLTLVKENFPDIEVVNKGYNGWTAVRIAEEFQKLDIPKAEVYSIFLGTNDWWRGNPLGTPDDYLQNTGSGTVLGSFRLIVDQIKQLNPSAKIILITPMQRVDFVYINNPKNNAYGSYRSKNGQSLADFAEALVDIGRQENFDTVDLYHLKGLSHKDLVKFKRLKNPGTGEYQNYSYPDFIDIPFDPENDDYPYPLESIGMTYDGLHPSDKGYRLIGKTLEKIFRNLRE</sequence>
<reference evidence="2 3" key="2">
    <citation type="journal article" date="2016" name="Genome Announc.">
        <title>Complete Genome Sequence of Algoriphagus sp. Strain M8-2, Isolated from a Brackish Lake.</title>
        <authorList>
            <person name="Muraguchi Y."/>
            <person name="Kushimoto K."/>
            <person name="Ohtsubo Y."/>
            <person name="Suzuki T."/>
            <person name="Dohra H."/>
            <person name="Kimbara K."/>
            <person name="Shintani M."/>
        </authorList>
    </citation>
    <scope>NUCLEOTIDE SEQUENCE [LARGE SCALE GENOMIC DNA]</scope>
    <source>
        <strain evidence="2 3">M8-2</strain>
    </source>
</reference>
<dbReference type="InterPro" id="IPR013830">
    <property type="entry name" value="SGNH_hydro"/>
</dbReference>
<protein>
    <submittedName>
        <fullName evidence="2">GDSL family lipase</fullName>
    </submittedName>
</protein>
<dbReference type="Pfam" id="PF13472">
    <property type="entry name" value="Lipase_GDSL_2"/>
    <property type="match status" value="1"/>
</dbReference>
<dbReference type="InterPro" id="IPR051532">
    <property type="entry name" value="Ester_Hydrolysis_Enzymes"/>
</dbReference>
<dbReference type="GO" id="GO:0004622">
    <property type="term" value="F:phosphatidylcholine lysophospholipase activity"/>
    <property type="evidence" value="ECO:0007669"/>
    <property type="project" value="TreeGrafter"/>
</dbReference>
<evidence type="ECO:0000259" key="1">
    <source>
        <dbReference type="Pfam" id="PF13472"/>
    </source>
</evidence>
<dbReference type="PANTHER" id="PTHR30383:SF5">
    <property type="entry name" value="SGNH HYDROLASE-TYPE ESTERASE DOMAIN-CONTAINING PROTEIN"/>
    <property type="match status" value="1"/>
</dbReference>
<dbReference type="AlphaFoldDB" id="A0A142EKG7"/>
<keyword evidence="3" id="KW-1185">Reference proteome</keyword>
<dbReference type="InterPro" id="IPR036514">
    <property type="entry name" value="SGNH_hydro_sf"/>
</dbReference>
<dbReference type="STRING" id="1727163.AO498_04340"/>
<evidence type="ECO:0000313" key="2">
    <source>
        <dbReference type="EMBL" id="AMQ55622.1"/>
    </source>
</evidence>
<gene>
    <name evidence="2" type="ORF">AO498_04340</name>
</gene>
<reference evidence="3" key="1">
    <citation type="submission" date="2015-09" db="EMBL/GenBank/DDBJ databases">
        <title>Complete sequence of Algoriphagus sp. M8-2.</title>
        <authorList>
            <person name="Shintani M."/>
        </authorList>
    </citation>
    <scope>NUCLEOTIDE SEQUENCE [LARGE SCALE GENOMIC DNA]</scope>
    <source>
        <strain evidence="3">M8-2</strain>
    </source>
</reference>
<feature type="domain" description="SGNH hydrolase-type esterase" evidence="1">
    <location>
        <begin position="26"/>
        <end position="262"/>
    </location>
</feature>
<dbReference type="PANTHER" id="PTHR30383">
    <property type="entry name" value="THIOESTERASE 1/PROTEASE 1/LYSOPHOSPHOLIPASE L1"/>
    <property type="match status" value="1"/>
</dbReference>
<dbReference type="CDD" id="cd00229">
    <property type="entry name" value="SGNH_hydrolase"/>
    <property type="match status" value="1"/>
</dbReference>